<dbReference type="EMBL" id="CP003653">
    <property type="protein sequence ID" value="AFZ34983.1"/>
    <property type="molecule type" value="Genomic_DNA"/>
</dbReference>
<dbReference type="PANTHER" id="PTHR36799:SF2">
    <property type="entry name" value="PROTEIN CHLORORESPIRATORY REDUCTION 42, CHLOROPLASTIC"/>
    <property type="match status" value="1"/>
</dbReference>
<name>K9XR20_STAC7</name>
<dbReference type="InterPro" id="IPR021495">
    <property type="entry name" value="CRR42-like"/>
</dbReference>
<dbReference type="eggNOG" id="ENOG50330CE">
    <property type="taxonomic scope" value="Bacteria"/>
</dbReference>
<dbReference type="OrthoDB" id="463889at2"/>
<sequence length="72" mass="8064">MTNHNFTVGDRVKLITLPPYLKTAEPMPTLRSANLLNLGDEGTIIDRRPGGYWGVRFAQGAFLLESQYLSKL</sequence>
<dbReference type="STRING" id="111780.Sta7437_1416"/>
<evidence type="ECO:0000313" key="2">
    <source>
        <dbReference type="Proteomes" id="UP000010473"/>
    </source>
</evidence>
<dbReference type="HOGENOM" id="CLU_180541_1_1_3"/>
<organism evidence="1 2">
    <name type="scientific">Stanieria cyanosphaera (strain ATCC 29371 / PCC 7437)</name>
    <dbReference type="NCBI Taxonomy" id="111780"/>
    <lineage>
        <taxon>Bacteria</taxon>
        <taxon>Bacillati</taxon>
        <taxon>Cyanobacteriota</taxon>
        <taxon>Cyanophyceae</taxon>
        <taxon>Pleurocapsales</taxon>
        <taxon>Dermocarpellaceae</taxon>
        <taxon>Stanieria</taxon>
    </lineage>
</organism>
<dbReference type="Proteomes" id="UP000010473">
    <property type="component" value="Chromosome"/>
</dbReference>
<proteinExistence type="predicted"/>
<accession>K9XR20</accession>
<dbReference type="PANTHER" id="PTHR36799">
    <property type="match status" value="1"/>
</dbReference>
<protein>
    <recommendedName>
        <fullName evidence="3">DUF3148 domain-containing protein</fullName>
    </recommendedName>
</protein>
<gene>
    <name evidence="1" type="ordered locus">Sta7437_1416</name>
</gene>
<evidence type="ECO:0000313" key="1">
    <source>
        <dbReference type="EMBL" id="AFZ34983.1"/>
    </source>
</evidence>
<dbReference type="Pfam" id="PF11347">
    <property type="entry name" value="CRR42-like"/>
    <property type="match status" value="1"/>
</dbReference>
<dbReference type="RefSeq" id="WP_015192655.1">
    <property type="nucleotide sequence ID" value="NC_019748.1"/>
</dbReference>
<evidence type="ECO:0008006" key="3">
    <source>
        <dbReference type="Google" id="ProtNLM"/>
    </source>
</evidence>
<dbReference type="PATRIC" id="fig|111780.3.peg.1477"/>
<reference evidence="2" key="1">
    <citation type="journal article" date="2013" name="Proc. Natl. Acad. Sci. U.S.A.">
        <title>Improving the coverage of the cyanobacterial phylum using diversity-driven genome sequencing.</title>
        <authorList>
            <person name="Shih P.M."/>
            <person name="Wu D."/>
            <person name="Latifi A."/>
            <person name="Axen S.D."/>
            <person name="Fewer D.P."/>
            <person name="Talla E."/>
            <person name="Calteau A."/>
            <person name="Cai F."/>
            <person name="Tandeau de Marsac N."/>
            <person name="Rippka R."/>
            <person name="Herdman M."/>
            <person name="Sivonen K."/>
            <person name="Coursin T."/>
            <person name="Laurent T."/>
            <person name="Goodwin L."/>
            <person name="Nolan M."/>
            <person name="Davenport K.W."/>
            <person name="Han C.S."/>
            <person name="Rubin E.M."/>
            <person name="Eisen J.A."/>
            <person name="Woyke T."/>
            <person name="Gugger M."/>
            <person name="Kerfeld C.A."/>
        </authorList>
    </citation>
    <scope>NUCLEOTIDE SEQUENCE [LARGE SCALE GENOMIC DNA]</scope>
    <source>
        <strain evidence="2">ATCC 29371 / PCC 7437</strain>
    </source>
</reference>
<dbReference type="AlphaFoldDB" id="K9XR20"/>
<keyword evidence="2" id="KW-1185">Reference proteome</keyword>
<dbReference type="KEGG" id="scs:Sta7437_1416"/>
<dbReference type="NCBIfam" id="NF045913">
    <property type="entry name" value="RegSipA"/>
    <property type="match status" value="1"/>
</dbReference>